<keyword evidence="14 16" id="KW-0472">Membrane</keyword>
<dbReference type="CTD" id="4538"/>
<dbReference type="GO" id="GO:0048039">
    <property type="term" value="F:ubiquinone binding"/>
    <property type="evidence" value="ECO:0007669"/>
    <property type="project" value="TreeGrafter"/>
</dbReference>
<accession>E1AP67</accession>
<feature type="transmembrane region" description="Helical" evidence="16">
    <location>
        <begin position="432"/>
        <end position="455"/>
    </location>
</feature>
<sequence>MNDNLINLIPFLVNNIFSEALNMSSTILLSIFNDFFFSIHHQKSQNHQMIISQLPLCYSWSLSPANCLKMLTCPSMFLSAENTEENENESPNKISPPILNHSHFPYTDVLFLNNFIFLRLFRSHPHTDPNYHYTMSSNSSTSPSSYLLPFLHTVRLLTPTYLHYFYKKTNILPITHNNNTHNSPIILILHENMMVNNNYSILSNDANIWFPPMTPQGTRGSPNSRINDISSDTPNVSSLRYYSPENTIPSSNTSSSILIIFCCWGSLITSILCTRQTDLKALIAYSSVGHMSLVSAWSLLFSEWSINGALILMIAHGLVSSALFALANVLYERTHTRNIFITRGFKTITVLLPLWWLIACAANLGLPPFPNLIGEIFIITNAISWSIFLTPLVGIATIFGAIYSLLIFQNTNTQKNANHTLSFLNVNPREHLLFFLHLFPLIGIIINPNSCMLWFK</sequence>
<evidence type="ECO:0000256" key="14">
    <source>
        <dbReference type="ARBA" id="ARBA00023136"/>
    </source>
</evidence>
<keyword evidence="9 16" id="KW-0249">Electron transport</keyword>
<feature type="transmembrane region" description="Helical" evidence="16">
    <location>
        <begin position="385"/>
        <end position="408"/>
    </location>
</feature>
<dbReference type="EMBL" id="HM853683">
    <property type="protein sequence ID" value="ADL59795.1"/>
    <property type="molecule type" value="Genomic_DNA"/>
</dbReference>
<protein>
    <recommendedName>
        <fullName evidence="4 16">NADH-ubiquinone oxidoreductase chain 4</fullName>
        <ecNumber evidence="3 16">7.1.1.2</ecNumber>
    </recommendedName>
</protein>
<evidence type="ECO:0000313" key="18">
    <source>
        <dbReference type="EMBL" id="ADL59795.1"/>
    </source>
</evidence>
<evidence type="ECO:0000256" key="5">
    <source>
        <dbReference type="ARBA" id="ARBA00022448"/>
    </source>
</evidence>
<gene>
    <name evidence="18" type="primary">ND4</name>
</gene>
<dbReference type="GO" id="GO:0008137">
    <property type="term" value="F:NADH dehydrogenase (ubiquinone) activity"/>
    <property type="evidence" value="ECO:0007669"/>
    <property type="project" value="UniProtKB-UniRule"/>
</dbReference>
<proteinExistence type="inferred from homology"/>
<feature type="transmembrane region" description="Helical" evidence="16">
    <location>
        <begin position="306"/>
        <end position="331"/>
    </location>
</feature>
<evidence type="ECO:0000256" key="6">
    <source>
        <dbReference type="ARBA" id="ARBA00022660"/>
    </source>
</evidence>
<reference evidence="18" key="1">
    <citation type="submission" date="2011-02" db="EMBL/GenBank/DDBJ databases">
        <title>Complete mitochondrial genome of the sea cucumber Stichopus sp.</title>
        <authorList>
            <person name="Fan S."/>
            <person name="Hu C."/>
        </authorList>
    </citation>
    <scope>NUCLEOTIDE SEQUENCE</scope>
</reference>
<dbReference type="PANTHER" id="PTHR43507">
    <property type="entry name" value="NADH-UBIQUINONE OXIDOREDUCTASE CHAIN 4"/>
    <property type="match status" value="1"/>
</dbReference>
<feature type="transmembrane region" description="Helical" evidence="16">
    <location>
        <begin position="256"/>
        <end position="274"/>
    </location>
</feature>
<evidence type="ECO:0000256" key="4">
    <source>
        <dbReference type="ARBA" id="ARBA00021006"/>
    </source>
</evidence>
<dbReference type="RefSeq" id="YP_003856715.1">
    <property type="nucleotide sequence ID" value="NC_014452.2"/>
</dbReference>
<dbReference type="GeneID" id="9711135"/>
<evidence type="ECO:0000256" key="8">
    <source>
        <dbReference type="ARBA" id="ARBA00022967"/>
    </source>
</evidence>
<keyword evidence="6 16" id="KW-0679">Respiratory chain</keyword>
<feature type="transmembrane region" description="Helical" evidence="16">
    <location>
        <begin position="281"/>
        <end position="300"/>
    </location>
</feature>
<dbReference type="InterPro" id="IPR001750">
    <property type="entry name" value="ND/Mrp_TM"/>
</dbReference>
<evidence type="ECO:0000256" key="12">
    <source>
        <dbReference type="ARBA" id="ARBA00023075"/>
    </source>
</evidence>
<geneLocation type="mitochondrion" evidence="18"/>
<evidence type="ECO:0000256" key="16">
    <source>
        <dbReference type="RuleBase" id="RU003297"/>
    </source>
</evidence>
<feature type="domain" description="NADH:quinone oxidoreductase/Mrp antiporter transmembrane" evidence="17">
    <location>
        <begin position="249"/>
        <end position="397"/>
    </location>
</feature>
<keyword evidence="8" id="KW-1278">Translocase</keyword>
<dbReference type="GO" id="GO:0042773">
    <property type="term" value="P:ATP synthesis coupled electron transport"/>
    <property type="evidence" value="ECO:0007669"/>
    <property type="project" value="InterPro"/>
</dbReference>
<evidence type="ECO:0000256" key="9">
    <source>
        <dbReference type="ARBA" id="ARBA00022982"/>
    </source>
</evidence>
<feature type="transmembrane region" description="Helical" evidence="16">
    <location>
        <begin position="343"/>
        <end position="365"/>
    </location>
</feature>
<evidence type="ECO:0000256" key="13">
    <source>
        <dbReference type="ARBA" id="ARBA00023128"/>
    </source>
</evidence>
<comment type="function">
    <text evidence="16">Core subunit of the mitochondrial membrane respiratory chain NADH dehydrogenase (Complex I) which catalyzes electron transfer from NADH through the respiratory chain, using ubiquinone as an electron acceptor. Essential for the catalytic activity and assembly of complex I.</text>
</comment>
<dbReference type="AlphaFoldDB" id="E1AP67"/>
<organism evidence="18">
    <name type="scientific">Stichopus sp. SF-2010</name>
    <dbReference type="NCBI Taxonomy" id="871532"/>
    <lineage>
        <taxon>Eukaryota</taxon>
        <taxon>Metazoa</taxon>
        <taxon>Echinodermata</taxon>
        <taxon>Eleutherozoa</taxon>
        <taxon>Echinozoa</taxon>
        <taxon>Holothuroidea</taxon>
        <taxon>Aspidochirotacea</taxon>
        <taxon>Aspidochirotida</taxon>
        <taxon>Stichopodidae</taxon>
        <taxon>Stichopus</taxon>
    </lineage>
</organism>
<keyword evidence="12 16" id="KW-0830">Ubiquinone</keyword>
<dbReference type="EC" id="7.1.1.2" evidence="3 16"/>
<keyword evidence="11 16" id="KW-0520">NAD</keyword>
<keyword evidence="13 16" id="KW-0496">Mitochondrion</keyword>
<evidence type="ECO:0000256" key="3">
    <source>
        <dbReference type="ARBA" id="ARBA00012944"/>
    </source>
</evidence>
<comment type="catalytic activity">
    <reaction evidence="15 16">
        <text>a ubiquinone + NADH + 5 H(+)(in) = a ubiquinol + NAD(+) + 4 H(+)(out)</text>
        <dbReference type="Rhea" id="RHEA:29091"/>
        <dbReference type="Rhea" id="RHEA-COMP:9565"/>
        <dbReference type="Rhea" id="RHEA-COMP:9566"/>
        <dbReference type="ChEBI" id="CHEBI:15378"/>
        <dbReference type="ChEBI" id="CHEBI:16389"/>
        <dbReference type="ChEBI" id="CHEBI:17976"/>
        <dbReference type="ChEBI" id="CHEBI:57540"/>
        <dbReference type="ChEBI" id="CHEBI:57945"/>
        <dbReference type="EC" id="7.1.1.2"/>
    </reaction>
</comment>
<keyword evidence="7 16" id="KW-0812">Transmembrane</keyword>
<keyword evidence="5 16" id="KW-0813">Transport</keyword>
<evidence type="ECO:0000256" key="11">
    <source>
        <dbReference type="ARBA" id="ARBA00023027"/>
    </source>
</evidence>
<keyword evidence="10 16" id="KW-1133">Transmembrane helix</keyword>
<dbReference type="GO" id="GO:0003954">
    <property type="term" value="F:NADH dehydrogenase activity"/>
    <property type="evidence" value="ECO:0007669"/>
    <property type="project" value="TreeGrafter"/>
</dbReference>
<evidence type="ECO:0000256" key="1">
    <source>
        <dbReference type="ARBA" id="ARBA00004225"/>
    </source>
</evidence>
<evidence type="ECO:0000256" key="2">
    <source>
        <dbReference type="ARBA" id="ARBA00009025"/>
    </source>
</evidence>
<dbReference type="GO" id="GO:0031966">
    <property type="term" value="C:mitochondrial membrane"/>
    <property type="evidence" value="ECO:0007669"/>
    <property type="project" value="UniProtKB-SubCell"/>
</dbReference>
<dbReference type="Pfam" id="PF00361">
    <property type="entry name" value="Proton_antipo_M"/>
    <property type="match status" value="1"/>
</dbReference>
<dbReference type="PANTHER" id="PTHR43507:SF20">
    <property type="entry name" value="NADH-UBIQUINONE OXIDOREDUCTASE CHAIN 4"/>
    <property type="match status" value="1"/>
</dbReference>
<evidence type="ECO:0000256" key="7">
    <source>
        <dbReference type="ARBA" id="ARBA00022692"/>
    </source>
</evidence>
<name>E1AP67_9ECHN</name>
<evidence type="ECO:0000259" key="17">
    <source>
        <dbReference type="Pfam" id="PF00361"/>
    </source>
</evidence>
<dbReference type="PRINTS" id="PR01437">
    <property type="entry name" value="NUOXDRDTASE4"/>
</dbReference>
<comment type="subcellular location">
    <subcellularLocation>
        <location evidence="1 16">Mitochondrion membrane</location>
        <topology evidence="1 16">Multi-pass membrane protein</topology>
    </subcellularLocation>
</comment>
<dbReference type="GO" id="GO:0015990">
    <property type="term" value="P:electron transport coupled proton transport"/>
    <property type="evidence" value="ECO:0007669"/>
    <property type="project" value="TreeGrafter"/>
</dbReference>
<evidence type="ECO:0000256" key="15">
    <source>
        <dbReference type="ARBA" id="ARBA00049551"/>
    </source>
</evidence>
<dbReference type="InterPro" id="IPR003918">
    <property type="entry name" value="NADH_UbQ_OxRdtase"/>
</dbReference>
<evidence type="ECO:0000256" key="10">
    <source>
        <dbReference type="ARBA" id="ARBA00022989"/>
    </source>
</evidence>
<comment type="similarity">
    <text evidence="2 16">Belongs to the complex I subunit 4 family.</text>
</comment>